<dbReference type="GO" id="GO:0016491">
    <property type="term" value="F:oxidoreductase activity"/>
    <property type="evidence" value="ECO:0007669"/>
    <property type="project" value="InterPro"/>
</dbReference>
<evidence type="ECO:0000256" key="3">
    <source>
        <dbReference type="ARBA" id="ARBA00022989"/>
    </source>
</evidence>
<comment type="caution">
    <text evidence="8">The sequence shown here is derived from an EMBL/GenBank/DDBJ whole genome shotgun (WGS) entry which is preliminary data.</text>
</comment>
<proteinExistence type="predicted"/>
<evidence type="ECO:0000313" key="9">
    <source>
        <dbReference type="Proteomes" id="UP001152747"/>
    </source>
</evidence>
<protein>
    <recommendedName>
        <fullName evidence="6">Fatty acid hydroxylase domain-containing protein</fullName>
    </recommendedName>
</protein>
<feature type="transmembrane region" description="Helical" evidence="5">
    <location>
        <begin position="131"/>
        <end position="153"/>
    </location>
</feature>
<feature type="transmembrane region" description="Helical" evidence="5">
    <location>
        <begin position="173"/>
        <end position="197"/>
    </location>
</feature>
<comment type="subcellular location">
    <subcellularLocation>
        <location evidence="1">Membrane</location>
    </subcellularLocation>
</comment>
<name>A0A9P1IFE4_9PELO</name>
<keyword evidence="9" id="KW-1185">Reference proteome</keyword>
<dbReference type="OrthoDB" id="408954at2759"/>
<keyword evidence="4 5" id="KW-0472">Membrane</keyword>
<dbReference type="InterPro" id="IPR050307">
    <property type="entry name" value="Sterol_Desaturase_Related"/>
</dbReference>
<dbReference type="Pfam" id="PF04116">
    <property type="entry name" value="FA_hydroxylase"/>
    <property type="match status" value="1"/>
</dbReference>
<evidence type="ECO:0000256" key="4">
    <source>
        <dbReference type="ARBA" id="ARBA00023136"/>
    </source>
</evidence>
<accession>A0A9P1IFE4</accession>
<evidence type="ECO:0000313" key="7">
    <source>
        <dbReference type="EMBL" id="CAI5443593.1"/>
    </source>
</evidence>
<organism evidence="8 9">
    <name type="scientific">Caenorhabditis angaria</name>
    <dbReference type="NCBI Taxonomy" id="860376"/>
    <lineage>
        <taxon>Eukaryota</taxon>
        <taxon>Metazoa</taxon>
        <taxon>Ecdysozoa</taxon>
        <taxon>Nematoda</taxon>
        <taxon>Chromadorea</taxon>
        <taxon>Rhabditida</taxon>
        <taxon>Rhabditina</taxon>
        <taxon>Rhabditomorpha</taxon>
        <taxon>Rhabditoidea</taxon>
        <taxon>Rhabditidae</taxon>
        <taxon>Peloderinae</taxon>
        <taxon>Caenorhabditis</taxon>
    </lineage>
</organism>
<dbReference type="EMBL" id="CANHGI010000002">
    <property type="protein sequence ID" value="CAI5443595.1"/>
    <property type="molecule type" value="Genomic_DNA"/>
</dbReference>
<evidence type="ECO:0000256" key="1">
    <source>
        <dbReference type="ARBA" id="ARBA00004370"/>
    </source>
</evidence>
<dbReference type="GO" id="GO:0005506">
    <property type="term" value="F:iron ion binding"/>
    <property type="evidence" value="ECO:0007669"/>
    <property type="project" value="InterPro"/>
</dbReference>
<evidence type="ECO:0000313" key="8">
    <source>
        <dbReference type="EMBL" id="CAI5443595.1"/>
    </source>
</evidence>
<dbReference type="PANTHER" id="PTHR11863">
    <property type="entry name" value="STEROL DESATURASE"/>
    <property type="match status" value="1"/>
</dbReference>
<feature type="domain" description="Fatty acid hydroxylase" evidence="6">
    <location>
        <begin position="459"/>
        <end position="582"/>
    </location>
</feature>
<dbReference type="EMBL" id="CANHGI010000002">
    <property type="protein sequence ID" value="CAI5443593.1"/>
    <property type="molecule type" value="Genomic_DNA"/>
</dbReference>
<dbReference type="GO" id="GO:0008610">
    <property type="term" value="P:lipid biosynthetic process"/>
    <property type="evidence" value="ECO:0007669"/>
    <property type="project" value="InterPro"/>
</dbReference>
<feature type="transmembrane region" description="Helical" evidence="5">
    <location>
        <begin position="20"/>
        <end position="44"/>
    </location>
</feature>
<keyword evidence="2 5" id="KW-0812">Transmembrane</keyword>
<feature type="transmembrane region" description="Helical" evidence="5">
    <location>
        <begin position="363"/>
        <end position="388"/>
    </location>
</feature>
<evidence type="ECO:0000256" key="2">
    <source>
        <dbReference type="ARBA" id="ARBA00022692"/>
    </source>
</evidence>
<feature type="transmembrane region" description="Helical" evidence="5">
    <location>
        <begin position="279"/>
        <end position="297"/>
    </location>
</feature>
<dbReference type="Proteomes" id="UP001152747">
    <property type="component" value="Unassembled WGS sequence"/>
</dbReference>
<dbReference type="GO" id="GO:0016020">
    <property type="term" value="C:membrane"/>
    <property type="evidence" value="ECO:0007669"/>
    <property type="project" value="UniProtKB-SubCell"/>
</dbReference>
<dbReference type="AlphaFoldDB" id="A0A9P1IFE4"/>
<feature type="transmembrane region" description="Helical" evidence="5">
    <location>
        <begin position="209"/>
        <end position="228"/>
    </location>
</feature>
<gene>
    <name evidence="7" type="ORF">CAMP_LOCUS6230</name>
    <name evidence="8" type="ORF">CAMP_LOCUS6232</name>
</gene>
<feature type="transmembrane region" description="Helical" evidence="5">
    <location>
        <begin position="240"/>
        <end position="259"/>
    </location>
</feature>
<dbReference type="InterPro" id="IPR006694">
    <property type="entry name" value="Fatty_acid_hydroxylase"/>
</dbReference>
<evidence type="ECO:0000259" key="6">
    <source>
        <dbReference type="Pfam" id="PF04116"/>
    </source>
</evidence>
<reference evidence="8" key="1">
    <citation type="submission" date="2022-11" db="EMBL/GenBank/DDBJ databases">
        <authorList>
            <person name="Kikuchi T."/>
        </authorList>
    </citation>
    <scope>NUCLEOTIDE SEQUENCE</scope>
    <source>
        <strain evidence="8">PS1010</strain>
    </source>
</reference>
<evidence type="ECO:0000256" key="5">
    <source>
        <dbReference type="SAM" id="Phobius"/>
    </source>
</evidence>
<keyword evidence="3 5" id="KW-1133">Transmembrane helix</keyword>
<sequence>MHKNMLRLSGEQEKSWAHCYFRISTVYIQTFLISMFFGSLALLFSSREFYAENDNWLPEFHEERKLLTNNTRIHIDELIEAINPLNYLHKLHDRRLLRYSFGTTFYNHCNIFPYPNSINFPSLLRKCAFNALTQACLRAAVLISMTIRLFSIFCHLTDIKSRQTPKASWKLQIFSWICVIFDATTSIFAMFVTVLHVDRDTSMQFLVDHSLTIFAMSFIISSSLYSILEHFDNLKKKTRFFERITAVFLFAAAFPLVLTQHNDFLLNKPCQEYVPIQNAIAEYVCIVAILFYYFSLIDDFRNLEVVLSGEIAETMCCMDFVNFKTRTEYNPAILSNFKGARGNTKMLESAYQKVYDYFDGDHFMIYVIGGTVVVNTMFWIFNTFFIIIDMLDPAWVQPYKIQDEKKPTLSKYLSSLKTILPNQILVGPLVTAFWYIPAKYLDISFSAPLPSGAEIFRDVLVCILFEEIGFYYSHRLFHHPKIYKYIHKKHHEWTAPVSITSIYAHPIEHALSNLSPVMLGSIVCRSHVVTLWIWATIAVLSTTFSHSGYHFPFMPSPEPHDYHHKVFNECFGLGLLDRLHNTDTTFRKSVEGKRSYMSFKLTPIKQLHPAAK</sequence>